<accession>A0A4R6QTZ8</accession>
<evidence type="ECO:0000313" key="2">
    <source>
        <dbReference type="Proteomes" id="UP000295361"/>
    </source>
</evidence>
<reference evidence="1 2" key="1">
    <citation type="submission" date="2019-03" db="EMBL/GenBank/DDBJ databases">
        <title>Genomic Encyclopedia of Type Strains, Phase IV (KMG-IV): sequencing the most valuable type-strain genomes for metagenomic binning, comparative biology and taxonomic classification.</title>
        <authorList>
            <person name="Goeker M."/>
        </authorList>
    </citation>
    <scope>NUCLEOTIDE SEQUENCE [LARGE SCALE GENOMIC DNA]</scope>
    <source>
        <strain evidence="1 2">DSM 16998</strain>
    </source>
</reference>
<sequence>MQSGVHSKPPTTNPCNGYSPGKYKNRANWPSNCNADAPITSVCGSSTLKVYKYKTVVTKPNKTTTTSYFRSYQSNAASSSTAADGTKTVITYHSMVVATLFEAVDGFPNSDECHWVCAWLNALGGPTGSGIMFPYSTSEVIAFYNLGKSTTGYNNALNFFKSYMENL</sequence>
<comment type="caution">
    <text evidence="1">The sequence shown here is derived from an EMBL/GenBank/DDBJ whole genome shotgun (WGS) entry which is preliminary data.</text>
</comment>
<dbReference type="EMBL" id="SNXS01000001">
    <property type="protein sequence ID" value="TDP74593.1"/>
    <property type="molecule type" value="Genomic_DNA"/>
</dbReference>
<dbReference type="InParanoid" id="A0A4R6QTZ8"/>
<name>A0A4R6QTZ8_9BURK</name>
<gene>
    <name evidence="1" type="ORF">DES47_101656</name>
</gene>
<dbReference type="Proteomes" id="UP000295361">
    <property type="component" value="Unassembled WGS sequence"/>
</dbReference>
<dbReference type="AlphaFoldDB" id="A0A4R6QTZ8"/>
<organism evidence="1 2">
    <name type="scientific">Roseateles toxinivorans</name>
    <dbReference type="NCBI Taxonomy" id="270368"/>
    <lineage>
        <taxon>Bacteria</taxon>
        <taxon>Pseudomonadati</taxon>
        <taxon>Pseudomonadota</taxon>
        <taxon>Betaproteobacteria</taxon>
        <taxon>Burkholderiales</taxon>
        <taxon>Sphaerotilaceae</taxon>
        <taxon>Roseateles</taxon>
    </lineage>
</organism>
<keyword evidence="2" id="KW-1185">Reference proteome</keyword>
<proteinExistence type="predicted"/>
<evidence type="ECO:0000313" key="1">
    <source>
        <dbReference type="EMBL" id="TDP74593.1"/>
    </source>
</evidence>
<protein>
    <submittedName>
        <fullName evidence="1">Uncharacterized protein</fullName>
    </submittedName>
</protein>